<accession>R4WUI7</accession>
<feature type="non-terminal residue" evidence="1">
    <location>
        <position position="64"/>
    </location>
</feature>
<dbReference type="AlphaFoldDB" id="R4WUI7"/>
<proteinExistence type="evidence at transcript level"/>
<dbReference type="EMBL" id="AK418436">
    <property type="protein sequence ID" value="BAN21602.1"/>
    <property type="molecule type" value="mRNA"/>
</dbReference>
<evidence type="ECO:0000313" key="1">
    <source>
        <dbReference type="EMBL" id="BAN21602.1"/>
    </source>
</evidence>
<name>R4WUI7_RIPPE</name>
<reference evidence="1" key="1">
    <citation type="journal article" date="2013" name="PLoS ONE">
        <title>Gene expression in gut symbiotic organ of stinkbug affected by extracellular bacterial symbiont.</title>
        <authorList>
            <person name="Futahashi R."/>
            <person name="Tanaka K."/>
            <person name="Tanahashi M."/>
            <person name="Nikoh N."/>
            <person name="Kikuchi Y."/>
            <person name="Lee B.L."/>
            <person name="Fukatsu T."/>
        </authorList>
    </citation>
    <scope>NUCLEOTIDE SEQUENCE</scope>
    <source>
        <tissue evidence="1">Midgut</tissue>
    </source>
</reference>
<sequence length="64" mass="7357">MQHLPKSTAFHQNKTLIKLLLDCYYILTSDMPISVCLNSITSAFFINGLQKFQSNLKYENVMSL</sequence>
<protein>
    <submittedName>
        <fullName evidence="1">Unkown protein</fullName>
    </submittedName>
</protein>
<organism evidence="1">
    <name type="scientific">Riptortus pedestris</name>
    <name type="common">Bean bug</name>
    <dbReference type="NCBI Taxonomy" id="329032"/>
    <lineage>
        <taxon>Eukaryota</taxon>
        <taxon>Metazoa</taxon>
        <taxon>Ecdysozoa</taxon>
        <taxon>Arthropoda</taxon>
        <taxon>Hexapoda</taxon>
        <taxon>Insecta</taxon>
        <taxon>Pterygota</taxon>
        <taxon>Neoptera</taxon>
        <taxon>Paraneoptera</taxon>
        <taxon>Hemiptera</taxon>
        <taxon>Heteroptera</taxon>
        <taxon>Panheteroptera</taxon>
        <taxon>Pentatomomorpha</taxon>
        <taxon>Coreoidea</taxon>
        <taxon>Alydidae</taxon>
        <taxon>Riptortus</taxon>
    </lineage>
</organism>